<dbReference type="InterPro" id="IPR027417">
    <property type="entry name" value="P-loop_NTPase"/>
</dbReference>
<dbReference type="GO" id="GO:0005737">
    <property type="term" value="C:cytoplasm"/>
    <property type="evidence" value="ECO:0007669"/>
    <property type="project" value="TreeGrafter"/>
</dbReference>
<dbReference type="PANTHER" id="PTHR13748:SF62">
    <property type="entry name" value="COBW DOMAIN-CONTAINING PROTEIN"/>
    <property type="match status" value="1"/>
</dbReference>
<sequence>MGPCKSLGSLASLSGIDLTDKNRATSKGRLEAETLNLGKCPLLSRNGNLGRAQPADQRRVTEPQSLPRHLLPAPALASNAAMTMPPPIPITIVTGFLGSGKTTLILNLIPQLRAKNPDYKLALLKNEFGDVAIDSQLASSSAISGVQELLNGCICCNLVGQLGPALEELRADVAPDRIVVETSGSAFPATLALEVNRLARDSGAYVLDGVVSVIDVENWRGYEDTSYTAKIQARYTDLIVFNKWESAGEDRYEECLDRVGDLEVDVAKVKSTRGWVDMGIVFGVDGGLAKDLTEDEAGPKEHSHGDANGHSHQQEVEVLSVELKSKAGAAAISTEKLVKFLKVAPKDEVYRIKAVATLSSTPTNSDSDVPQPPEQTGHRRYILNWAFGRWTFTPLADTQAEHSSSDETTLRMTVILGRYEANKWKKKMEAGGFLELDGLASEGELNIKRVL</sequence>
<dbReference type="InterPro" id="IPR003495">
    <property type="entry name" value="CobW/HypB/UreG_nucleotide-bd"/>
</dbReference>
<evidence type="ECO:0000256" key="1">
    <source>
        <dbReference type="SAM" id="MobiDB-lite"/>
    </source>
</evidence>
<dbReference type="SUPFAM" id="SSF52540">
    <property type="entry name" value="P-loop containing nucleoside triphosphate hydrolases"/>
    <property type="match status" value="1"/>
</dbReference>
<protein>
    <recommendedName>
        <fullName evidence="2">CobW/HypB/UreG nucleotide-binding domain-containing protein</fullName>
    </recommendedName>
</protein>
<reference evidence="3 4" key="1">
    <citation type="journal article" date="2014" name="Genome Biol. Evol.">
        <title>Comparative genomics and transcriptomics analyses reveal divergent lifestyle features of nematode endoparasitic fungus Hirsutella minnesotensis.</title>
        <authorList>
            <person name="Lai Y."/>
            <person name="Liu K."/>
            <person name="Zhang X."/>
            <person name="Zhang X."/>
            <person name="Li K."/>
            <person name="Wang N."/>
            <person name="Shu C."/>
            <person name="Wu Y."/>
            <person name="Wang C."/>
            <person name="Bushley K.E."/>
            <person name="Xiang M."/>
            <person name="Liu X."/>
        </authorList>
    </citation>
    <scope>NUCLEOTIDE SEQUENCE [LARGE SCALE GENOMIC DNA]</scope>
    <source>
        <strain evidence="3 4">3608</strain>
    </source>
</reference>
<keyword evidence="4" id="KW-1185">Reference proteome</keyword>
<dbReference type="CDD" id="cd03112">
    <property type="entry name" value="CobW-like"/>
    <property type="match status" value="1"/>
</dbReference>
<proteinExistence type="predicted"/>
<name>A0A0F8A3I4_9HYPO</name>
<dbReference type="EMBL" id="KQ030558">
    <property type="protein sequence ID" value="KJZ71884.1"/>
    <property type="molecule type" value="Genomic_DNA"/>
</dbReference>
<dbReference type="PANTHER" id="PTHR13748">
    <property type="entry name" value="COBW-RELATED"/>
    <property type="match status" value="1"/>
</dbReference>
<evidence type="ECO:0000313" key="4">
    <source>
        <dbReference type="Proteomes" id="UP000054481"/>
    </source>
</evidence>
<dbReference type="Gene3D" id="3.40.50.300">
    <property type="entry name" value="P-loop containing nucleotide triphosphate hydrolases"/>
    <property type="match status" value="1"/>
</dbReference>
<dbReference type="Pfam" id="PF02492">
    <property type="entry name" value="cobW"/>
    <property type="match status" value="1"/>
</dbReference>
<dbReference type="AlphaFoldDB" id="A0A0F8A3I4"/>
<feature type="compositionally biased region" description="Basic and acidic residues" evidence="1">
    <location>
        <begin position="297"/>
        <end position="314"/>
    </location>
</feature>
<feature type="region of interest" description="Disordered" evidence="1">
    <location>
        <begin position="46"/>
        <end position="65"/>
    </location>
</feature>
<dbReference type="InterPro" id="IPR051316">
    <property type="entry name" value="Zinc-reg_GTPase_activator"/>
</dbReference>
<evidence type="ECO:0000259" key="2">
    <source>
        <dbReference type="Pfam" id="PF02492"/>
    </source>
</evidence>
<dbReference type="Proteomes" id="UP000054481">
    <property type="component" value="Unassembled WGS sequence"/>
</dbReference>
<feature type="region of interest" description="Disordered" evidence="1">
    <location>
        <begin position="292"/>
        <end position="314"/>
    </location>
</feature>
<organism evidence="3 4">
    <name type="scientific">Hirsutella minnesotensis 3608</name>
    <dbReference type="NCBI Taxonomy" id="1043627"/>
    <lineage>
        <taxon>Eukaryota</taxon>
        <taxon>Fungi</taxon>
        <taxon>Dikarya</taxon>
        <taxon>Ascomycota</taxon>
        <taxon>Pezizomycotina</taxon>
        <taxon>Sordariomycetes</taxon>
        <taxon>Hypocreomycetidae</taxon>
        <taxon>Hypocreales</taxon>
        <taxon>Ophiocordycipitaceae</taxon>
        <taxon>Hirsutella</taxon>
    </lineage>
</organism>
<evidence type="ECO:0000313" key="3">
    <source>
        <dbReference type="EMBL" id="KJZ71884.1"/>
    </source>
</evidence>
<feature type="domain" description="CobW/HypB/UreG nucleotide-binding" evidence="2">
    <location>
        <begin position="89"/>
        <end position="261"/>
    </location>
</feature>
<accession>A0A0F8A3I4</accession>
<gene>
    <name evidence="3" type="ORF">HIM_08729</name>
</gene>
<dbReference type="OrthoDB" id="259708at2759"/>